<organism evidence="2">
    <name type="scientific">marine sediment metagenome</name>
    <dbReference type="NCBI Taxonomy" id="412755"/>
    <lineage>
        <taxon>unclassified sequences</taxon>
        <taxon>metagenomes</taxon>
        <taxon>ecological metagenomes</taxon>
    </lineage>
</organism>
<proteinExistence type="predicted"/>
<protein>
    <submittedName>
        <fullName evidence="2">Uncharacterized protein</fullName>
    </submittedName>
</protein>
<evidence type="ECO:0000313" key="2">
    <source>
        <dbReference type="EMBL" id="GAI97536.1"/>
    </source>
</evidence>
<evidence type="ECO:0000256" key="1">
    <source>
        <dbReference type="SAM" id="Phobius"/>
    </source>
</evidence>
<keyword evidence="1" id="KW-0472">Membrane</keyword>
<feature type="non-terminal residue" evidence="2">
    <location>
        <position position="1"/>
    </location>
</feature>
<name>X1U1Q2_9ZZZZ</name>
<reference evidence="2" key="1">
    <citation type="journal article" date="2014" name="Front. Microbiol.">
        <title>High frequency of phylogenetically diverse reductive dehalogenase-homologous genes in deep subseafloor sedimentary metagenomes.</title>
        <authorList>
            <person name="Kawai M."/>
            <person name="Futagami T."/>
            <person name="Toyoda A."/>
            <person name="Takaki Y."/>
            <person name="Nishi S."/>
            <person name="Hori S."/>
            <person name="Arai W."/>
            <person name="Tsubouchi T."/>
            <person name="Morono Y."/>
            <person name="Uchiyama I."/>
            <person name="Ito T."/>
            <person name="Fujiyama A."/>
            <person name="Inagaki F."/>
            <person name="Takami H."/>
        </authorList>
    </citation>
    <scope>NUCLEOTIDE SEQUENCE</scope>
    <source>
        <strain evidence="2">Expedition CK06-06</strain>
    </source>
</reference>
<sequence>FVIINIAVFFNIVINQPLKSTIGLIMLGIGIPAFLYWKKKARKDIMQN</sequence>
<comment type="caution">
    <text evidence="2">The sequence shown here is derived from an EMBL/GenBank/DDBJ whole genome shotgun (WGS) entry which is preliminary data.</text>
</comment>
<feature type="transmembrane region" description="Helical" evidence="1">
    <location>
        <begin position="20"/>
        <end position="37"/>
    </location>
</feature>
<keyword evidence="1" id="KW-1133">Transmembrane helix</keyword>
<dbReference type="EMBL" id="BARW01023599">
    <property type="protein sequence ID" value="GAI97536.1"/>
    <property type="molecule type" value="Genomic_DNA"/>
</dbReference>
<gene>
    <name evidence="2" type="ORF">S12H4_39098</name>
</gene>
<dbReference type="AlphaFoldDB" id="X1U1Q2"/>
<accession>X1U1Q2</accession>
<keyword evidence="1" id="KW-0812">Transmembrane</keyword>